<proteinExistence type="predicted"/>
<protein>
    <submittedName>
        <fullName evidence="2">Transposase</fullName>
    </submittedName>
</protein>
<keyword evidence="3" id="KW-1185">Reference proteome</keyword>
<comment type="caution">
    <text evidence="2">The sequence shown here is derived from an EMBL/GenBank/DDBJ whole genome shotgun (WGS) entry which is preliminary data.</text>
</comment>
<feature type="domain" description="Transposase putative helix-turn-helix" evidence="1">
    <location>
        <begin position="1"/>
        <end position="39"/>
    </location>
</feature>
<gene>
    <name evidence="2" type="ORF">PN457_11145</name>
</gene>
<dbReference type="Pfam" id="PF12323">
    <property type="entry name" value="HTH_OrfB_IS605"/>
    <property type="match status" value="1"/>
</dbReference>
<reference evidence="2 3" key="1">
    <citation type="submission" date="2023-01" db="EMBL/GenBank/DDBJ databases">
        <title>Genomes from the Australian National Cyanobacteria Reference Collection.</title>
        <authorList>
            <person name="Willis A."/>
            <person name="Lee E.M.F."/>
        </authorList>
    </citation>
    <scope>NUCLEOTIDE SEQUENCE [LARGE SCALE GENOMIC DNA]</scope>
    <source>
        <strain evidence="2 3">CS-1033</strain>
    </source>
</reference>
<dbReference type="Proteomes" id="UP001212499">
    <property type="component" value="Unassembled WGS sequence"/>
</dbReference>
<dbReference type="RefSeq" id="WP_271733392.1">
    <property type="nucleotide sequence ID" value="NZ_JANQDP010000129.1"/>
</dbReference>
<evidence type="ECO:0000259" key="1">
    <source>
        <dbReference type="Pfam" id="PF12323"/>
    </source>
</evidence>
<accession>A0ABT5ASB4</accession>
<organism evidence="2 3">
    <name type="scientific">Anabaenopsis arnoldii</name>
    <dbReference type="NCBI Taxonomy" id="2152938"/>
    <lineage>
        <taxon>Bacteria</taxon>
        <taxon>Bacillati</taxon>
        <taxon>Cyanobacteriota</taxon>
        <taxon>Cyanophyceae</taxon>
        <taxon>Nostocales</taxon>
        <taxon>Nodulariaceae</taxon>
        <taxon>Anabaenopsis</taxon>
    </lineage>
</organism>
<dbReference type="EMBL" id="JAQMUH010000124">
    <property type="protein sequence ID" value="MDB9540210.1"/>
    <property type="molecule type" value="Genomic_DNA"/>
</dbReference>
<evidence type="ECO:0000313" key="2">
    <source>
        <dbReference type="EMBL" id="MDB9540210.1"/>
    </source>
</evidence>
<name>A0ABT5ASB4_9CYAN</name>
<feature type="non-terminal residue" evidence="2">
    <location>
        <position position="107"/>
    </location>
</feature>
<evidence type="ECO:0000313" key="3">
    <source>
        <dbReference type="Proteomes" id="UP001212499"/>
    </source>
</evidence>
<dbReference type="InterPro" id="IPR021027">
    <property type="entry name" value="Transposase_put_HTH"/>
</dbReference>
<sequence>MKARYQYRFYPRNQQQQNLARLYGCVRVVWNDALAFCKQSEKLPRYNKLSAMLTQAKKTQERKWLSDVSSVPLQQSLRHLDVAYKNFFNSLKGKRKGKKVGVPRFKK</sequence>